<gene>
    <name evidence="1" type="ORF">PSSA1_v1c3890</name>
</gene>
<sequence>MKTTNLFALKDNEFYERTIRGTKIIHVMLEPNDDVNTVKNYIQENINSSFNGSVSSTPSYNIDQNGSIHWYVKDEEEILAVYFDGGKREGRDQNYDFVDLRWLGNGSPHMYCFWKIKEVDFLEHHKFS</sequence>
<evidence type="ECO:0000313" key="1">
    <source>
        <dbReference type="EMBL" id="RMI88660.1"/>
    </source>
</evidence>
<dbReference type="Proteomes" id="UP000283896">
    <property type="component" value="Unassembled WGS sequence"/>
</dbReference>
<dbReference type="RefSeq" id="WP_193550452.1">
    <property type="nucleotide sequence ID" value="NZ_MPBG01000005.1"/>
</dbReference>
<proteinExistence type="predicted"/>
<accession>A0A421NXK6</accession>
<name>A0A421NXK6_9MOLU</name>
<keyword evidence="2" id="KW-1185">Reference proteome</keyword>
<dbReference type="AlphaFoldDB" id="A0A421NXK6"/>
<reference evidence="2" key="1">
    <citation type="submission" date="2016-11" db="EMBL/GenBank/DDBJ databases">
        <title>Genome sequence of Candidatus Phytoplasma solani strain SA-1.</title>
        <authorList>
            <person name="Haryono M."/>
            <person name="Samarzija I."/>
            <person name="Seruga Music M."/>
            <person name="Hogenhout S."/>
            <person name="Kuo C.-H."/>
        </authorList>
    </citation>
    <scope>NUCLEOTIDE SEQUENCE [LARGE SCALE GENOMIC DNA]</scope>
    <source>
        <strain evidence="2">SA-1</strain>
    </source>
</reference>
<protein>
    <submittedName>
        <fullName evidence="1">Uncharacterized protein</fullName>
    </submittedName>
</protein>
<organism evidence="1 2">
    <name type="scientific">Candidatus Phytoplasma solani</name>
    <dbReference type="NCBI Taxonomy" id="69896"/>
    <lineage>
        <taxon>Bacteria</taxon>
        <taxon>Bacillati</taxon>
        <taxon>Mycoplasmatota</taxon>
        <taxon>Mollicutes</taxon>
        <taxon>Acholeplasmatales</taxon>
        <taxon>Acholeplasmataceae</taxon>
        <taxon>Candidatus Phytoplasma</taxon>
        <taxon>16SrXII (Stolbur group)</taxon>
    </lineage>
</organism>
<comment type="caution">
    <text evidence="1">The sequence shown here is derived from an EMBL/GenBank/DDBJ whole genome shotgun (WGS) entry which is preliminary data.</text>
</comment>
<evidence type="ECO:0000313" key="2">
    <source>
        <dbReference type="Proteomes" id="UP000283896"/>
    </source>
</evidence>
<dbReference type="EMBL" id="MPBG01000005">
    <property type="protein sequence ID" value="RMI88660.1"/>
    <property type="molecule type" value="Genomic_DNA"/>
</dbReference>